<dbReference type="GO" id="GO:0042981">
    <property type="term" value="P:regulation of apoptotic process"/>
    <property type="evidence" value="ECO:0007669"/>
    <property type="project" value="InterPro"/>
</dbReference>
<dbReference type="PROSITE" id="PS50209">
    <property type="entry name" value="CARD"/>
    <property type="match status" value="1"/>
</dbReference>
<accession>A0A7R9FN79</accession>
<dbReference type="Proteomes" id="UP000677054">
    <property type="component" value="Unassembled WGS sequence"/>
</dbReference>
<dbReference type="SUPFAM" id="SSF47986">
    <property type="entry name" value="DEATH domain"/>
    <property type="match status" value="1"/>
</dbReference>
<gene>
    <name evidence="2" type="ORF">DSTB1V02_LOCUS9116</name>
</gene>
<dbReference type="InterPro" id="IPR001315">
    <property type="entry name" value="CARD"/>
</dbReference>
<name>A0A7R9FN79_9CRUS</name>
<dbReference type="Gene3D" id="1.10.533.10">
    <property type="entry name" value="Death Domain, Fas"/>
    <property type="match status" value="1"/>
</dbReference>
<dbReference type="EMBL" id="CAJPEV010002233">
    <property type="protein sequence ID" value="CAG0896204.1"/>
    <property type="molecule type" value="Genomic_DNA"/>
</dbReference>
<sequence length="132" mass="15041">MPMEAGLTVDGKTVARIIAKNLENLKYIDHDAVIACLLEKQVIDHTDHVDISEKSQKEKVLFLQKILPLKGDSAFQKFLECLEASDHKKLAETMRQAPRCRLTFLPDETWVNGVYVRRAFYHSSKATLPHPP</sequence>
<proteinExistence type="predicted"/>
<feature type="domain" description="CARD" evidence="1">
    <location>
        <begin position="22"/>
        <end position="97"/>
    </location>
</feature>
<dbReference type="InterPro" id="IPR011029">
    <property type="entry name" value="DEATH-like_dom_sf"/>
</dbReference>
<evidence type="ECO:0000259" key="1">
    <source>
        <dbReference type="PROSITE" id="PS50209"/>
    </source>
</evidence>
<evidence type="ECO:0000313" key="3">
    <source>
        <dbReference type="Proteomes" id="UP000677054"/>
    </source>
</evidence>
<protein>
    <recommendedName>
        <fullName evidence="1">CARD domain-containing protein</fullName>
    </recommendedName>
</protein>
<organism evidence="2">
    <name type="scientific">Darwinula stevensoni</name>
    <dbReference type="NCBI Taxonomy" id="69355"/>
    <lineage>
        <taxon>Eukaryota</taxon>
        <taxon>Metazoa</taxon>
        <taxon>Ecdysozoa</taxon>
        <taxon>Arthropoda</taxon>
        <taxon>Crustacea</taxon>
        <taxon>Oligostraca</taxon>
        <taxon>Ostracoda</taxon>
        <taxon>Podocopa</taxon>
        <taxon>Podocopida</taxon>
        <taxon>Darwinulocopina</taxon>
        <taxon>Darwinuloidea</taxon>
        <taxon>Darwinulidae</taxon>
        <taxon>Darwinula</taxon>
    </lineage>
</organism>
<evidence type="ECO:0000313" key="2">
    <source>
        <dbReference type="EMBL" id="CAD7249318.1"/>
    </source>
</evidence>
<reference evidence="2" key="1">
    <citation type="submission" date="2020-11" db="EMBL/GenBank/DDBJ databases">
        <authorList>
            <person name="Tran Van P."/>
        </authorList>
    </citation>
    <scope>NUCLEOTIDE SEQUENCE</scope>
</reference>
<dbReference type="EMBL" id="LR901750">
    <property type="protein sequence ID" value="CAD7249318.1"/>
    <property type="molecule type" value="Genomic_DNA"/>
</dbReference>
<dbReference type="AlphaFoldDB" id="A0A7R9FN79"/>
<keyword evidence="3" id="KW-1185">Reference proteome</keyword>
<dbReference type="CDD" id="cd01671">
    <property type="entry name" value="CARD"/>
    <property type="match status" value="1"/>
</dbReference>
<dbReference type="Pfam" id="PF00619">
    <property type="entry name" value="CARD"/>
    <property type="match status" value="1"/>
</dbReference>